<dbReference type="GO" id="GO:0016787">
    <property type="term" value="F:hydrolase activity"/>
    <property type="evidence" value="ECO:0007669"/>
    <property type="project" value="UniProtKB-KW"/>
</dbReference>
<dbReference type="EMBL" id="CP124755">
    <property type="protein sequence ID" value="WGZ91231.1"/>
    <property type="molecule type" value="Genomic_DNA"/>
</dbReference>
<feature type="domain" description="BD-FAE-like" evidence="3">
    <location>
        <begin position="49"/>
        <end position="155"/>
    </location>
</feature>
<reference evidence="4" key="1">
    <citation type="journal article" date="2023" name="Int. J. Mol. Sci.">
        <title>Metagenomics Revealed a New Genus 'Candidatus Thiocaldithrix dubininis' gen. nov., sp. nov. and a New Species 'Candidatus Thiothrix putei' sp. nov. in the Family Thiotrichaceae, Some Members of Which Have Traits of Both Na+- and H+-Motive Energetics.</title>
        <authorList>
            <person name="Ravin N.V."/>
            <person name="Muntyan M.S."/>
            <person name="Smolyakov D.D."/>
            <person name="Rudenko T.S."/>
            <person name="Beletsky A.V."/>
            <person name="Mardanov A.V."/>
            <person name="Grabovich M.Y."/>
        </authorList>
    </citation>
    <scope>NUCLEOTIDE SEQUENCE</scope>
    <source>
        <strain evidence="4">GKL-01</strain>
    </source>
</reference>
<dbReference type="InterPro" id="IPR050300">
    <property type="entry name" value="GDXG_lipolytic_enzyme"/>
</dbReference>
<evidence type="ECO:0000313" key="4">
    <source>
        <dbReference type="EMBL" id="WGZ91231.1"/>
    </source>
</evidence>
<evidence type="ECO:0000256" key="2">
    <source>
        <dbReference type="SAM" id="SignalP"/>
    </source>
</evidence>
<dbReference type="Pfam" id="PF20434">
    <property type="entry name" value="BD-FAE"/>
    <property type="match status" value="1"/>
</dbReference>
<accession>A0AA95KFT7</accession>
<gene>
    <name evidence="4" type="ORF">QJT80_01880</name>
</gene>
<dbReference type="PANTHER" id="PTHR48081">
    <property type="entry name" value="AB HYDROLASE SUPERFAMILY PROTEIN C4A8.06C"/>
    <property type="match status" value="1"/>
</dbReference>
<protein>
    <submittedName>
        <fullName evidence="4">Alpha/beta hydrolase</fullName>
    </submittedName>
</protein>
<dbReference type="Proteomes" id="UP001300672">
    <property type="component" value="Chromosome"/>
</dbReference>
<name>A0AA95KFT7_9GAMM</name>
<reference evidence="4" key="2">
    <citation type="submission" date="2023-04" db="EMBL/GenBank/DDBJ databases">
        <authorList>
            <person name="Beletskiy A.V."/>
            <person name="Mardanov A.V."/>
            <person name="Ravin N.V."/>
        </authorList>
    </citation>
    <scope>NUCLEOTIDE SEQUENCE</scope>
    <source>
        <strain evidence="4">GKL-01</strain>
    </source>
</reference>
<sequence>MSKLKQTLLLCVCYFGWLHFSWASPNEVLPTIQKISGIAYGTDPAQQFDVYLPSNVTRAPVLFMVHGGGWDSGDKANPASVLHKMQYWTARGYIFISTNYRLLPKADVSQQAQDVAFAISHAQTHASEWGADANRFILMGHSAGAHLVSLVMASPSLLKLAKVKPWLGAVVLDSGAMNVLQLMQEPHGKLYDKAFGNDIFYWAKNSPLQRLEHKLPPVLAVCSIPRGSDCLQAQQFIDKQKKLGGQGAVLREQMNHYNINHLLGKEPAYTAVVDQFMQALITQPAPVVGSATR</sequence>
<evidence type="ECO:0000259" key="3">
    <source>
        <dbReference type="Pfam" id="PF20434"/>
    </source>
</evidence>
<keyword evidence="2" id="KW-0732">Signal</keyword>
<dbReference type="Gene3D" id="3.40.50.1820">
    <property type="entry name" value="alpha/beta hydrolase"/>
    <property type="match status" value="1"/>
</dbReference>
<feature type="signal peptide" evidence="2">
    <location>
        <begin position="1"/>
        <end position="23"/>
    </location>
</feature>
<feature type="chain" id="PRO_5041719581" evidence="2">
    <location>
        <begin position="24"/>
        <end position="293"/>
    </location>
</feature>
<dbReference type="PANTHER" id="PTHR48081:SF33">
    <property type="entry name" value="KYNURENINE FORMAMIDASE"/>
    <property type="match status" value="1"/>
</dbReference>
<keyword evidence="1 4" id="KW-0378">Hydrolase</keyword>
<dbReference type="KEGG" id="tdu:QJT80_01880"/>
<dbReference type="AlphaFoldDB" id="A0AA95KFT7"/>
<organism evidence="4">
    <name type="scientific">Candidatus Thiocaldithrix dubininis</name>
    <dbReference type="NCBI Taxonomy" id="3080823"/>
    <lineage>
        <taxon>Bacteria</taxon>
        <taxon>Pseudomonadati</taxon>
        <taxon>Pseudomonadota</taxon>
        <taxon>Gammaproteobacteria</taxon>
        <taxon>Thiotrichales</taxon>
        <taxon>Thiotrichaceae</taxon>
        <taxon>Candidatus Thiocaldithrix</taxon>
    </lineage>
</organism>
<dbReference type="InterPro" id="IPR029058">
    <property type="entry name" value="AB_hydrolase_fold"/>
</dbReference>
<dbReference type="SUPFAM" id="SSF53474">
    <property type="entry name" value="alpha/beta-Hydrolases"/>
    <property type="match status" value="1"/>
</dbReference>
<dbReference type="InterPro" id="IPR049492">
    <property type="entry name" value="BD-FAE-like_dom"/>
</dbReference>
<proteinExistence type="predicted"/>
<evidence type="ECO:0000256" key="1">
    <source>
        <dbReference type="ARBA" id="ARBA00022801"/>
    </source>
</evidence>